<dbReference type="AlphaFoldDB" id="A0A0A0BTI3"/>
<dbReference type="InterPro" id="IPR029039">
    <property type="entry name" value="Flavoprotein-like_sf"/>
</dbReference>
<feature type="domain" description="Flavodoxin-like" evidence="1">
    <location>
        <begin position="3"/>
        <end position="157"/>
    </location>
</feature>
<evidence type="ECO:0000313" key="2">
    <source>
        <dbReference type="EMBL" id="KGM11017.1"/>
    </source>
</evidence>
<evidence type="ECO:0000313" key="3">
    <source>
        <dbReference type="Proteomes" id="UP000054314"/>
    </source>
</evidence>
<sequence length="172" mass="18519">MKVLVAVASRHGSTREIGEAVGEVLRRSGHRAEVADPDDVDGLEPYDAVILGSAIYVGRWAASARAMVDRLAHGLAARPVWLFSSGPVGTPPAPEGQPEELASVMSRTGARGHRTFAGRLDTAGLGVAERAVVALVRAQEGDYRRWPEIEDWARHVAADLHAEEIRTARVAW</sequence>
<evidence type="ECO:0000259" key="1">
    <source>
        <dbReference type="PROSITE" id="PS50902"/>
    </source>
</evidence>
<dbReference type="GO" id="GO:0006783">
    <property type="term" value="P:heme biosynthetic process"/>
    <property type="evidence" value="ECO:0007669"/>
    <property type="project" value="TreeGrafter"/>
</dbReference>
<dbReference type="PROSITE" id="PS50902">
    <property type="entry name" value="FLAVODOXIN_LIKE"/>
    <property type="match status" value="1"/>
</dbReference>
<comment type="caution">
    <text evidence="2">The sequence shown here is derived from an EMBL/GenBank/DDBJ whole genome shotgun (WGS) entry which is preliminary data.</text>
</comment>
<protein>
    <submittedName>
        <fullName evidence="2">Flavodoxin</fullName>
    </submittedName>
</protein>
<dbReference type="PANTHER" id="PTHR38030:SF2">
    <property type="entry name" value="PROTOPORPHYRINOGEN IX DEHYDROGENASE [QUINONE]"/>
    <property type="match status" value="1"/>
</dbReference>
<reference evidence="2 3" key="1">
    <citation type="submission" date="2013-08" db="EMBL/GenBank/DDBJ databases">
        <title>Genome sequencing of Cellulomonas bogoriensis 69B4.</title>
        <authorList>
            <person name="Chen F."/>
            <person name="Li Y."/>
            <person name="Wang G."/>
        </authorList>
    </citation>
    <scope>NUCLEOTIDE SEQUENCE [LARGE SCALE GENOMIC DNA]</scope>
    <source>
        <strain evidence="2 3">69B4</strain>
    </source>
</reference>
<dbReference type="OrthoDB" id="129384at2"/>
<dbReference type="Proteomes" id="UP000054314">
    <property type="component" value="Unassembled WGS sequence"/>
</dbReference>
<dbReference type="InterPro" id="IPR052200">
    <property type="entry name" value="Protoporphyrinogen_IX_DH"/>
</dbReference>
<dbReference type="InterPro" id="IPR026816">
    <property type="entry name" value="Flavodoxin_dom"/>
</dbReference>
<gene>
    <name evidence="2" type="ORF">N869_03000</name>
</gene>
<dbReference type="SUPFAM" id="SSF52218">
    <property type="entry name" value="Flavoproteins"/>
    <property type="match status" value="1"/>
</dbReference>
<dbReference type="InterPro" id="IPR008254">
    <property type="entry name" value="Flavodoxin/NO_synth"/>
</dbReference>
<keyword evidence="3" id="KW-1185">Reference proteome</keyword>
<dbReference type="EMBL" id="AXCZ01000126">
    <property type="protein sequence ID" value="KGM11017.1"/>
    <property type="molecule type" value="Genomic_DNA"/>
</dbReference>
<dbReference type="GO" id="GO:0010181">
    <property type="term" value="F:FMN binding"/>
    <property type="evidence" value="ECO:0007669"/>
    <property type="project" value="InterPro"/>
</dbReference>
<organism evidence="2 3">
    <name type="scientific">Cellulomonas bogoriensis 69B4 = DSM 16987</name>
    <dbReference type="NCBI Taxonomy" id="1386082"/>
    <lineage>
        <taxon>Bacteria</taxon>
        <taxon>Bacillati</taxon>
        <taxon>Actinomycetota</taxon>
        <taxon>Actinomycetes</taxon>
        <taxon>Micrococcales</taxon>
        <taxon>Cellulomonadaceae</taxon>
        <taxon>Cellulomonas</taxon>
    </lineage>
</organism>
<dbReference type="PANTHER" id="PTHR38030">
    <property type="entry name" value="PROTOPORPHYRINOGEN IX DEHYDROGENASE [MENAQUINONE]"/>
    <property type="match status" value="1"/>
</dbReference>
<proteinExistence type="predicted"/>
<name>A0A0A0BTI3_9CELL</name>
<dbReference type="Gene3D" id="3.40.50.360">
    <property type="match status" value="1"/>
</dbReference>
<dbReference type="Pfam" id="PF12724">
    <property type="entry name" value="Flavodoxin_5"/>
    <property type="match status" value="1"/>
</dbReference>
<dbReference type="GO" id="GO:0070819">
    <property type="term" value="F:menaquinone-dependent protoporphyrinogen oxidase activity"/>
    <property type="evidence" value="ECO:0007669"/>
    <property type="project" value="TreeGrafter"/>
</dbReference>
<accession>A0A0A0BTI3</accession>